<protein>
    <submittedName>
        <fullName evidence="1">Uncharacterized protein</fullName>
    </submittedName>
</protein>
<proteinExistence type="predicted"/>
<reference evidence="1 2" key="1">
    <citation type="submission" date="2019-03" db="EMBL/GenBank/DDBJ databases">
        <title>First draft genome of Liparis tanakae, snailfish: a comprehensive survey of snailfish specific genes.</title>
        <authorList>
            <person name="Kim W."/>
            <person name="Song I."/>
            <person name="Jeong J.-H."/>
            <person name="Kim D."/>
            <person name="Kim S."/>
            <person name="Ryu S."/>
            <person name="Song J.Y."/>
            <person name="Lee S.K."/>
        </authorList>
    </citation>
    <scope>NUCLEOTIDE SEQUENCE [LARGE SCALE GENOMIC DNA]</scope>
    <source>
        <tissue evidence="1">Muscle</tissue>
    </source>
</reference>
<name>A0A4Z2EA79_9TELE</name>
<accession>A0A4Z2EA79</accession>
<dbReference type="EMBL" id="SRLO01011981">
    <property type="protein sequence ID" value="TNN25655.1"/>
    <property type="molecule type" value="Genomic_DNA"/>
</dbReference>
<evidence type="ECO:0000313" key="2">
    <source>
        <dbReference type="Proteomes" id="UP000314294"/>
    </source>
</evidence>
<dbReference type="Proteomes" id="UP000314294">
    <property type="component" value="Unassembled WGS sequence"/>
</dbReference>
<comment type="caution">
    <text evidence="1">The sequence shown here is derived from an EMBL/GenBank/DDBJ whole genome shotgun (WGS) entry which is preliminary data.</text>
</comment>
<gene>
    <name evidence="1" type="ORF">EYF80_064214</name>
</gene>
<organism evidence="1 2">
    <name type="scientific">Liparis tanakae</name>
    <name type="common">Tanaka's snailfish</name>
    <dbReference type="NCBI Taxonomy" id="230148"/>
    <lineage>
        <taxon>Eukaryota</taxon>
        <taxon>Metazoa</taxon>
        <taxon>Chordata</taxon>
        <taxon>Craniata</taxon>
        <taxon>Vertebrata</taxon>
        <taxon>Euteleostomi</taxon>
        <taxon>Actinopterygii</taxon>
        <taxon>Neopterygii</taxon>
        <taxon>Teleostei</taxon>
        <taxon>Neoteleostei</taxon>
        <taxon>Acanthomorphata</taxon>
        <taxon>Eupercaria</taxon>
        <taxon>Perciformes</taxon>
        <taxon>Cottioidei</taxon>
        <taxon>Cottales</taxon>
        <taxon>Liparidae</taxon>
        <taxon>Liparis</taxon>
    </lineage>
</organism>
<sequence length="145" mass="15159">MESHWTRANGTLHGVSLDEGPRTLHGVSLKLRCYNNSSLVFMGVGSFRFWTLGALGALRAAALEEADGQAVISVNAAAALQAAPVTPSEGGESWRVVLLVSLICCDPCGLKRAQYRTTASFSPLCTSKSHQTGAGALEPGGCLQV</sequence>
<evidence type="ECO:0000313" key="1">
    <source>
        <dbReference type="EMBL" id="TNN25655.1"/>
    </source>
</evidence>
<dbReference type="AlphaFoldDB" id="A0A4Z2EA79"/>
<keyword evidence="2" id="KW-1185">Reference proteome</keyword>